<dbReference type="CDD" id="cd00093">
    <property type="entry name" value="HTH_XRE"/>
    <property type="match status" value="1"/>
</dbReference>
<gene>
    <name evidence="2" type="ORF">AQJ64_42855</name>
</gene>
<organism evidence="2 3">
    <name type="scientific">Streptomyces griseoruber</name>
    <dbReference type="NCBI Taxonomy" id="1943"/>
    <lineage>
        <taxon>Bacteria</taxon>
        <taxon>Bacillati</taxon>
        <taxon>Actinomycetota</taxon>
        <taxon>Actinomycetes</taxon>
        <taxon>Kitasatosporales</taxon>
        <taxon>Streptomycetaceae</taxon>
        <taxon>Streptomyces</taxon>
    </lineage>
</organism>
<reference evidence="2 3" key="1">
    <citation type="submission" date="2015-10" db="EMBL/GenBank/DDBJ databases">
        <title>Draft genome sequence of Streptomyces griseoruber DSM 40281, type strain for the species Streptomyces griseoruber.</title>
        <authorList>
            <person name="Ruckert C."/>
            <person name="Winkler A."/>
            <person name="Kalinowski J."/>
            <person name="Kampfer P."/>
            <person name="Glaeser S."/>
        </authorList>
    </citation>
    <scope>NUCLEOTIDE SEQUENCE [LARGE SCALE GENOMIC DNA]</scope>
    <source>
        <strain evidence="2 3">DSM 40281</strain>
    </source>
</reference>
<dbReference type="Proteomes" id="UP000052982">
    <property type="component" value="Unassembled WGS sequence"/>
</dbReference>
<sequence>MVKTEADGVGKRAGWRPDKLREHRERHGLTLEEAGERLRLVAEQAGLKDVPAANPQTLSQHETGESYPGPPYRRVYCLLYRATEPSLGFRPALPGEETKFEVTPLPEQRNGLHVIAVERALTRIADGDGFDSYSWQQRVMEAWKRRRTGGDPHKPCVVLVGGFAGSGKTEFARFLTQLTGWPLVDKDPLTRPLVEPLLTALGSQAHDRHTDLYREKVRPAEYAALMQAVHSNVSCGISTVVTAPFIAELTDQAWMERLINKCASHGVDVAPIWVQCDVESMHEYISHRGAARDAWKLERWQEYIATVNVNLRPSVPHLVVDNRMGAAISLADQARQAIGAVPV</sequence>
<dbReference type="EMBL" id="LMWW01000083">
    <property type="protein sequence ID" value="KUN75367.1"/>
    <property type="molecule type" value="Genomic_DNA"/>
</dbReference>
<proteinExistence type="predicted"/>
<dbReference type="Pfam" id="PF13671">
    <property type="entry name" value="AAA_33"/>
    <property type="match status" value="1"/>
</dbReference>
<dbReference type="InterPro" id="IPR001387">
    <property type="entry name" value="Cro/C1-type_HTH"/>
</dbReference>
<dbReference type="SUPFAM" id="SSF52540">
    <property type="entry name" value="P-loop containing nucleoside triphosphate hydrolases"/>
    <property type="match status" value="1"/>
</dbReference>
<feature type="region of interest" description="Disordered" evidence="1">
    <location>
        <begin position="1"/>
        <end position="21"/>
    </location>
</feature>
<protein>
    <submittedName>
        <fullName evidence="2">ATPase</fullName>
    </submittedName>
</protein>
<accession>A0A101SK53</accession>
<evidence type="ECO:0000313" key="2">
    <source>
        <dbReference type="EMBL" id="KUN75367.1"/>
    </source>
</evidence>
<dbReference type="STRING" id="1943.AQJ64_42855"/>
<keyword evidence="3" id="KW-1185">Reference proteome</keyword>
<evidence type="ECO:0000256" key="1">
    <source>
        <dbReference type="SAM" id="MobiDB-lite"/>
    </source>
</evidence>
<dbReference type="Gene3D" id="3.40.50.300">
    <property type="entry name" value="P-loop containing nucleotide triphosphate hydrolases"/>
    <property type="match status" value="1"/>
</dbReference>
<feature type="region of interest" description="Disordered" evidence="1">
    <location>
        <begin position="47"/>
        <end position="67"/>
    </location>
</feature>
<dbReference type="InterPro" id="IPR027417">
    <property type="entry name" value="P-loop_NTPase"/>
</dbReference>
<evidence type="ECO:0000313" key="3">
    <source>
        <dbReference type="Proteomes" id="UP000052982"/>
    </source>
</evidence>
<comment type="caution">
    <text evidence="2">The sequence shown here is derived from an EMBL/GenBank/DDBJ whole genome shotgun (WGS) entry which is preliminary data.</text>
</comment>
<dbReference type="AlphaFoldDB" id="A0A101SK53"/>
<name>A0A101SK53_9ACTN</name>
<dbReference type="RefSeq" id="WP_055632005.1">
    <property type="nucleotide sequence ID" value="NZ_KQ948791.1"/>
</dbReference>